<evidence type="ECO:0000313" key="3">
    <source>
        <dbReference type="Proteomes" id="UP000245464"/>
    </source>
</evidence>
<dbReference type="RefSeq" id="XP_001940522.2">
    <property type="nucleotide sequence ID" value="XM_001940487.2"/>
</dbReference>
<organism evidence="2 3">
    <name type="scientific">Pyrenophora tritici-repentis</name>
    <dbReference type="NCBI Taxonomy" id="45151"/>
    <lineage>
        <taxon>Eukaryota</taxon>
        <taxon>Fungi</taxon>
        <taxon>Dikarya</taxon>
        <taxon>Ascomycota</taxon>
        <taxon>Pezizomycotina</taxon>
        <taxon>Dothideomycetes</taxon>
        <taxon>Pleosporomycetidae</taxon>
        <taxon>Pleosporales</taxon>
        <taxon>Pleosporineae</taxon>
        <taxon>Pleosporaceae</taxon>
        <taxon>Pyrenophora</taxon>
    </lineage>
</organism>
<evidence type="ECO:0000256" key="1">
    <source>
        <dbReference type="SAM" id="MobiDB-lite"/>
    </source>
</evidence>
<feature type="compositionally biased region" description="Acidic residues" evidence="1">
    <location>
        <begin position="151"/>
        <end position="161"/>
    </location>
</feature>
<comment type="caution">
    <text evidence="2">The sequence shown here is derived from an EMBL/GenBank/DDBJ whole genome shotgun (WGS) entry which is preliminary data.</text>
</comment>
<name>A0A317A6Y8_9PLEO</name>
<gene>
    <name evidence="2" type="ORF">PtrM4_075180</name>
</gene>
<evidence type="ECO:0000313" key="2">
    <source>
        <dbReference type="EMBL" id="KAF7572613.1"/>
    </source>
</evidence>
<dbReference type="KEGG" id="ptrr:6348491"/>
<feature type="region of interest" description="Disordered" evidence="1">
    <location>
        <begin position="126"/>
        <end position="170"/>
    </location>
</feature>
<feature type="compositionally biased region" description="Low complexity" evidence="1">
    <location>
        <begin position="139"/>
        <end position="150"/>
    </location>
</feature>
<accession>A0A317A6Y8</accession>
<dbReference type="EMBL" id="NQIK02000003">
    <property type="protein sequence ID" value="KAF7572613.1"/>
    <property type="molecule type" value="Genomic_DNA"/>
</dbReference>
<dbReference type="Proteomes" id="UP000245464">
    <property type="component" value="Chromosome 3"/>
</dbReference>
<dbReference type="GeneID" id="6348491"/>
<sequence>MPIRLIVAESGSMAFQFTYTEISILPKLLANMQNDISPMTNQAGPVTQTPTELEMMSIDMYYPTPVDNSRDMSFDHTDYYDSDPISIDDDPDSWITEEQKAGLDEFAHMLEDMGIAHMNFNASVPTADDEAGSGTSPISVDVQSPLSSVDSDSDDEPDEPEDPKRWPSINPFSDEILLANVTFCHEKAPSEELDSLIFFAMEYVRSVRFLKVKKRWSKMRRGAWMREVDLLTKAVTKRKSKLQLWRPLHQTLVLYHSNVGDVAKNRRVLFKRFIMAHMAKVARLQIQANKEAVEELLARRKIRLWQPFCTYVRKVVAKDCSNRGSLLLGKVAEFQNLTVAMPRNWFWVD</sequence>
<protein>
    <submittedName>
        <fullName evidence="2">Uncharacterized protein</fullName>
    </submittedName>
</protein>
<dbReference type="AlphaFoldDB" id="A0A317A6Y8"/>
<reference evidence="2 3" key="1">
    <citation type="journal article" date="2018" name="BMC Genomics">
        <title>Comparative genomics of the wheat fungal pathogen Pyrenophora tritici-repentis reveals chromosomal variations and genome plasticity.</title>
        <authorList>
            <person name="Moolhuijzen P."/>
            <person name="See P.T."/>
            <person name="Hane J.K."/>
            <person name="Shi G."/>
            <person name="Liu Z."/>
            <person name="Oliver R.P."/>
            <person name="Moffat C.S."/>
        </authorList>
    </citation>
    <scope>NUCLEOTIDE SEQUENCE [LARGE SCALE GENOMIC DNA]</scope>
    <source>
        <strain evidence="2">M4</strain>
    </source>
</reference>
<proteinExistence type="predicted"/>